<name>A0A914HLC1_GLORO</name>
<proteinExistence type="predicted"/>
<keyword evidence="1" id="KW-0472">Membrane</keyword>
<accession>A0A914HLC1</accession>
<evidence type="ECO:0000313" key="2">
    <source>
        <dbReference type="Proteomes" id="UP000887572"/>
    </source>
</evidence>
<keyword evidence="2" id="KW-1185">Reference proteome</keyword>
<dbReference type="WBParaSite" id="Gr19_v10_g17687.t1">
    <property type="protein sequence ID" value="Gr19_v10_g17687.t1"/>
    <property type="gene ID" value="Gr19_v10_g17687"/>
</dbReference>
<keyword evidence="1" id="KW-0812">Transmembrane</keyword>
<organism evidence="2 3">
    <name type="scientific">Globodera rostochiensis</name>
    <name type="common">Golden nematode worm</name>
    <name type="synonym">Heterodera rostochiensis</name>
    <dbReference type="NCBI Taxonomy" id="31243"/>
    <lineage>
        <taxon>Eukaryota</taxon>
        <taxon>Metazoa</taxon>
        <taxon>Ecdysozoa</taxon>
        <taxon>Nematoda</taxon>
        <taxon>Chromadorea</taxon>
        <taxon>Rhabditida</taxon>
        <taxon>Tylenchina</taxon>
        <taxon>Tylenchomorpha</taxon>
        <taxon>Tylenchoidea</taxon>
        <taxon>Heteroderidae</taxon>
        <taxon>Heteroderinae</taxon>
        <taxon>Globodera</taxon>
    </lineage>
</organism>
<evidence type="ECO:0000256" key="1">
    <source>
        <dbReference type="SAM" id="Phobius"/>
    </source>
</evidence>
<feature type="transmembrane region" description="Helical" evidence="1">
    <location>
        <begin position="24"/>
        <end position="45"/>
    </location>
</feature>
<reference evidence="3" key="1">
    <citation type="submission" date="2022-11" db="UniProtKB">
        <authorList>
            <consortium name="WormBaseParasite"/>
        </authorList>
    </citation>
    <scope>IDENTIFICATION</scope>
</reference>
<sequence>MSSPLTSFTIFSTPTCAIADFHTAYLWALVLGFVLAFVLGFGMGANDVVGKCIWNFGGIESVDTSKRFHFGHHYGDAWRCACW</sequence>
<protein>
    <submittedName>
        <fullName evidence="3">Phosphate transporter</fullName>
    </submittedName>
</protein>
<dbReference type="AlphaFoldDB" id="A0A914HLC1"/>
<dbReference type="Proteomes" id="UP000887572">
    <property type="component" value="Unplaced"/>
</dbReference>
<keyword evidence="1" id="KW-1133">Transmembrane helix</keyword>
<evidence type="ECO:0000313" key="3">
    <source>
        <dbReference type="WBParaSite" id="Gr19_v10_g17687.t1"/>
    </source>
</evidence>